<feature type="compositionally biased region" description="Gly residues" evidence="1">
    <location>
        <begin position="25"/>
        <end position="41"/>
    </location>
</feature>
<keyword evidence="2" id="KW-0472">Membrane</keyword>
<protein>
    <recommendedName>
        <fullName evidence="5">Integral membrane protein</fullName>
    </recommendedName>
</protein>
<evidence type="ECO:0000313" key="3">
    <source>
        <dbReference type="EMBL" id="GAA3177403.1"/>
    </source>
</evidence>
<dbReference type="RefSeq" id="WP_344690182.1">
    <property type="nucleotide sequence ID" value="NZ_BAAAVV010000009.1"/>
</dbReference>
<evidence type="ECO:0000313" key="4">
    <source>
        <dbReference type="Proteomes" id="UP001499924"/>
    </source>
</evidence>
<evidence type="ECO:0000256" key="2">
    <source>
        <dbReference type="SAM" id="Phobius"/>
    </source>
</evidence>
<keyword evidence="2" id="KW-1133">Transmembrane helix</keyword>
<feature type="transmembrane region" description="Helical" evidence="2">
    <location>
        <begin position="183"/>
        <end position="203"/>
    </location>
</feature>
<name>A0ABP6PL61_9ACTN</name>
<gene>
    <name evidence="3" type="ORF">GCM10010531_33930</name>
</gene>
<dbReference type="EMBL" id="BAAAVV010000009">
    <property type="protein sequence ID" value="GAA3177403.1"/>
    <property type="molecule type" value="Genomic_DNA"/>
</dbReference>
<keyword evidence="2" id="KW-0812">Transmembrane</keyword>
<organism evidence="3 4">
    <name type="scientific">Blastococcus jejuensis</name>
    <dbReference type="NCBI Taxonomy" id="351224"/>
    <lineage>
        <taxon>Bacteria</taxon>
        <taxon>Bacillati</taxon>
        <taxon>Actinomycetota</taxon>
        <taxon>Actinomycetes</taxon>
        <taxon>Geodermatophilales</taxon>
        <taxon>Geodermatophilaceae</taxon>
        <taxon>Blastococcus</taxon>
    </lineage>
</organism>
<proteinExistence type="predicted"/>
<accession>A0ABP6PL61</accession>
<feature type="compositionally biased region" description="Acidic residues" evidence="1">
    <location>
        <begin position="1"/>
        <end position="10"/>
    </location>
</feature>
<feature type="region of interest" description="Disordered" evidence="1">
    <location>
        <begin position="1"/>
        <end position="49"/>
    </location>
</feature>
<feature type="transmembrane region" description="Helical" evidence="2">
    <location>
        <begin position="89"/>
        <end position="113"/>
    </location>
</feature>
<dbReference type="Proteomes" id="UP001499924">
    <property type="component" value="Unassembled WGS sequence"/>
</dbReference>
<comment type="caution">
    <text evidence="3">The sequence shown here is derived from an EMBL/GenBank/DDBJ whole genome shotgun (WGS) entry which is preliminary data.</text>
</comment>
<reference evidence="4" key="1">
    <citation type="journal article" date="2019" name="Int. J. Syst. Evol. Microbiol.">
        <title>The Global Catalogue of Microorganisms (GCM) 10K type strain sequencing project: providing services to taxonomists for standard genome sequencing and annotation.</title>
        <authorList>
            <consortium name="The Broad Institute Genomics Platform"/>
            <consortium name="The Broad Institute Genome Sequencing Center for Infectious Disease"/>
            <person name="Wu L."/>
            <person name="Ma J."/>
        </authorList>
    </citation>
    <scope>NUCLEOTIDE SEQUENCE [LARGE SCALE GENOMIC DNA]</scope>
    <source>
        <strain evidence="4">JCM 15614</strain>
    </source>
</reference>
<keyword evidence="4" id="KW-1185">Reference proteome</keyword>
<feature type="transmembrane region" description="Helical" evidence="2">
    <location>
        <begin position="150"/>
        <end position="171"/>
    </location>
</feature>
<feature type="transmembrane region" description="Helical" evidence="2">
    <location>
        <begin position="125"/>
        <end position="144"/>
    </location>
</feature>
<evidence type="ECO:0008006" key="5">
    <source>
        <dbReference type="Google" id="ProtNLM"/>
    </source>
</evidence>
<evidence type="ECO:0000256" key="1">
    <source>
        <dbReference type="SAM" id="MobiDB-lite"/>
    </source>
</evidence>
<sequence>MSGDDQEQEWDAFPPGALPQQVGAPGYGPPGYGAPGYGPQPGYGPVPGYGPQPGYGPPYAQAYGYPYPPTPWAPEPLTWPDGPARPASATAAAVLGFVTGGLTILNCLGFLIMVLVGEDDAPTRVLLLGPLCAAGLITGAVRLLGHRSPVVLFGSALASVAVLVLALVVGAVTIDRTGGTEDLAVFVLMASVLPVLTAIFAWLPTVRGWAAARP</sequence>